<dbReference type="Proteomes" id="UP000784294">
    <property type="component" value="Unassembled WGS sequence"/>
</dbReference>
<accession>A0A3S5CGQ6</accession>
<evidence type="ECO:0000313" key="2">
    <source>
        <dbReference type="Proteomes" id="UP000784294"/>
    </source>
</evidence>
<dbReference type="EMBL" id="CAAALY010043371">
    <property type="protein sequence ID" value="VEL19809.1"/>
    <property type="molecule type" value="Genomic_DNA"/>
</dbReference>
<dbReference type="AlphaFoldDB" id="A0A3S5CGQ6"/>
<evidence type="ECO:0000313" key="1">
    <source>
        <dbReference type="EMBL" id="VEL19809.1"/>
    </source>
</evidence>
<gene>
    <name evidence="1" type="ORF">PXEA_LOCUS13249</name>
</gene>
<comment type="caution">
    <text evidence="1">The sequence shown here is derived from an EMBL/GenBank/DDBJ whole genome shotgun (WGS) entry which is preliminary data.</text>
</comment>
<organism evidence="1 2">
    <name type="scientific">Protopolystoma xenopodis</name>
    <dbReference type="NCBI Taxonomy" id="117903"/>
    <lineage>
        <taxon>Eukaryota</taxon>
        <taxon>Metazoa</taxon>
        <taxon>Spiralia</taxon>
        <taxon>Lophotrochozoa</taxon>
        <taxon>Platyhelminthes</taxon>
        <taxon>Monogenea</taxon>
        <taxon>Polyopisthocotylea</taxon>
        <taxon>Polystomatidea</taxon>
        <taxon>Polystomatidae</taxon>
        <taxon>Protopolystoma</taxon>
    </lineage>
</organism>
<reference evidence="1" key="1">
    <citation type="submission" date="2018-11" db="EMBL/GenBank/DDBJ databases">
        <authorList>
            <consortium name="Pathogen Informatics"/>
        </authorList>
    </citation>
    <scope>NUCLEOTIDE SEQUENCE</scope>
</reference>
<protein>
    <submittedName>
        <fullName evidence="1">Uncharacterized protein</fullName>
    </submittedName>
</protein>
<keyword evidence="2" id="KW-1185">Reference proteome</keyword>
<name>A0A3S5CGQ6_9PLAT</name>
<sequence length="342" mass="37957">MLVGLMSSNPEVQHTSVLACHALAVHHPRACLRLLPSAAGLSEGRLDLSQTLITSGPSGAPNLAFSGLDGNGRNASAGAQQYHQILHLYGQFKAKRYHEFFFTLLRLLELLAGIDLNAATSDMTPPDGWWWWRQRRNDQKHYQVSTTCPSHSTPPLFSEEAMWYSSSIDRILANLINVTARFHCIVRRYGIPGRLARLLYAYAKQAPWFRATGSLFAGRGISACSPLAPNRSSSIDRDDIGHWDGYSCRSDYVGDVRIFSDVVPGQLAMLADHFYEFSDLLVHLFPGSFPSLEGYLDKQPTEHPYTLGQIGVQQSSKRLNLSIVQPFIARIHSSSSLLGKSN</sequence>
<proteinExistence type="predicted"/>